<evidence type="ECO:0000256" key="5">
    <source>
        <dbReference type="ARBA" id="ARBA00023014"/>
    </source>
</evidence>
<evidence type="ECO:0000256" key="2">
    <source>
        <dbReference type="ARBA" id="ARBA00022723"/>
    </source>
</evidence>
<evidence type="ECO:0000256" key="3">
    <source>
        <dbReference type="ARBA" id="ARBA00023002"/>
    </source>
</evidence>
<keyword evidence="2" id="KW-0479">Metal-binding</keyword>
<keyword evidence="5" id="KW-0411">Iron-sulfur</keyword>
<dbReference type="GO" id="GO:0051539">
    <property type="term" value="F:4 iron, 4 sulfur cluster binding"/>
    <property type="evidence" value="ECO:0007669"/>
    <property type="project" value="UniProtKB-KW"/>
</dbReference>
<reference evidence="6 7" key="1">
    <citation type="journal article" date="2015" name="Stand. Genomic Sci.">
        <title>Genomic Encyclopedia of Bacterial and Archaeal Type Strains, Phase III: the genomes of soil and plant-associated and newly described type strains.</title>
        <authorList>
            <person name="Whitman W.B."/>
            <person name="Woyke T."/>
            <person name="Klenk H.P."/>
            <person name="Zhou Y."/>
            <person name="Lilburn T.G."/>
            <person name="Beck B.J."/>
            <person name="De Vos P."/>
            <person name="Vandamme P."/>
            <person name="Eisen J.A."/>
            <person name="Garrity G."/>
            <person name="Hugenholtz P."/>
            <person name="Kyrpides N.C."/>
        </authorList>
    </citation>
    <scope>NUCLEOTIDE SEQUENCE [LARGE SCALE GENOMIC DNA]</scope>
    <source>
        <strain evidence="6 7">CV53</strain>
    </source>
</reference>
<dbReference type="EMBL" id="SLVV01000016">
    <property type="protein sequence ID" value="TCN19715.1"/>
    <property type="molecule type" value="Genomic_DNA"/>
</dbReference>
<dbReference type="RefSeq" id="WP_158287203.1">
    <property type="nucleotide sequence ID" value="NZ_JABUHM010000017.1"/>
</dbReference>
<keyword evidence="3" id="KW-0560">Oxidoreductase</keyword>
<dbReference type="PANTHER" id="PTHR43498:SF1">
    <property type="entry name" value="COB--COM HETERODISULFIDE REDUCTASE IRON-SULFUR SUBUNIT A"/>
    <property type="match status" value="1"/>
</dbReference>
<accession>A0A4R2B148</accession>
<dbReference type="AlphaFoldDB" id="A0A4R2B148"/>
<dbReference type="InterPro" id="IPR036188">
    <property type="entry name" value="FAD/NAD-bd_sf"/>
</dbReference>
<dbReference type="SUPFAM" id="SSF51905">
    <property type="entry name" value="FAD/NAD(P)-binding domain"/>
    <property type="match status" value="1"/>
</dbReference>
<organism evidence="6 7">
    <name type="scientific">Mesobacillus foraminis</name>
    <dbReference type="NCBI Taxonomy" id="279826"/>
    <lineage>
        <taxon>Bacteria</taxon>
        <taxon>Bacillati</taxon>
        <taxon>Bacillota</taxon>
        <taxon>Bacilli</taxon>
        <taxon>Bacillales</taxon>
        <taxon>Bacillaceae</taxon>
        <taxon>Mesobacillus</taxon>
    </lineage>
</organism>
<name>A0A4R2B148_9BACI</name>
<dbReference type="Proteomes" id="UP000295689">
    <property type="component" value="Unassembled WGS sequence"/>
</dbReference>
<keyword evidence="7" id="KW-1185">Reference proteome</keyword>
<dbReference type="InterPro" id="IPR039650">
    <property type="entry name" value="HdrA-like"/>
</dbReference>
<comment type="caution">
    <text evidence="6">The sequence shown here is derived from an EMBL/GenBank/DDBJ whole genome shotgun (WGS) entry which is preliminary data.</text>
</comment>
<sequence length="439" mass="47958">MDTLVESGREIPVSVKTDILVVGGGAAGLAAAVTAARHGCHVYLIEKYGFLGGTLTSVTLGSFCGIFTVTEDEIIPVVKGFQEELIECLKKYEGALPPNRWLKTASTPYDVSILKRVADELISEAGVRIAYHTQAVSIVMEGDQVNGVIVENKNGRSLIKAKVVIDASGDGDIAAMAGAPYQVGSNGITQFPSAMFRMANVNLEKMNELTRNDFQHYFQQAKDDGYDLPRLSSGIHITPLYGVVHLNVTKIAREDGKPINPLSAEDLTFAEIEGRRQVFLYEEILRRYVPGFERAKVVDIGSQIGIREARLIGGEYTLSKEDILSYKRFDDVIACSAWPLEIHGSDNKTTWVWLEPGKFYTIPYRCLIPRNISNVLTAGRNISTTHEAQASTRVSAVCMAVGQAAGSAAYLALGYQNKVRDIPIDHLQSLLKAQNAFLG</sequence>
<evidence type="ECO:0000256" key="1">
    <source>
        <dbReference type="ARBA" id="ARBA00022485"/>
    </source>
</evidence>
<dbReference type="Pfam" id="PF12831">
    <property type="entry name" value="FAD_oxidored"/>
    <property type="match status" value="1"/>
</dbReference>
<dbReference type="PANTHER" id="PTHR43498">
    <property type="entry name" value="FERREDOXIN:COB-COM HETERODISULFIDE REDUCTASE SUBUNIT A"/>
    <property type="match status" value="1"/>
</dbReference>
<dbReference type="Gene3D" id="3.50.50.60">
    <property type="entry name" value="FAD/NAD(P)-binding domain"/>
    <property type="match status" value="1"/>
</dbReference>
<gene>
    <name evidence="6" type="ORF">EV146_11617</name>
</gene>
<dbReference type="GO" id="GO:0046872">
    <property type="term" value="F:metal ion binding"/>
    <property type="evidence" value="ECO:0007669"/>
    <property type="project" value="UniProtKB-KW"/>
</dbReference>
<keyword evidence="4" id="KW-0408">Iron</keyword>
<proteinExistence type="predicted"/>
<evidence type="ECO:0000313" key="6">
    <source>
        <dbReference type="EMBL" id="TCN19715.1"/>
    </source>
</evidence>
<dbReference type="GO" id="GO:0016491">
    <property type="term" value="F:oxidoreductase activity"/>
    <property type="evidence" value="ECO:0007669"/>
    <property type="project" value="UniProtKB-KW"/>
</dbReference>
<keyword evidence="1" id="KW-0004">4Fe-4S</keyword>
<evidence type="ECO:0000313" key="7">
    <source>
        <dbReference type="Proteomes" id="UP000295689"/>
    </source>
</evidence>
<protein>
    <submittedName>
        <fullName evidence="6">FAD dependent oxidoreductase</fullName>
    </submittedName>
</protein>
<evidence type="ECO:0000256" key="4">
    <source>
        <dbReference type="ARBA" id="ARBA00023004"/>
    </source>
</evidence>